<dbReference type="GO" id="GO:0030136">
    <property type="term" value="C:clathrin-coated vesicle"/>
    <property type="evidence" value="ECO:0007669"/>
    <property type="project" value="UniProtKB-SubCell"/>
</dbReference>
<evidence type="ECO:0000313" key="10">
    <source>
        <dbReference type="EMBL" id="KAK4816590.1"/>
    </source>
</evidence>
<dbReference type="InterPro" id="IPR029023">
    <property type="entry name" value="Tensin_phosphatase"/>
</dbReference>
<dbReference type="PANTHER" id="PTHR23172:SF34">
    <property type="entry name" value="CYCLIN-G-ASSOCIATED KINASE"/>
    <property type="match status" value="1"/>
</dbReference>
<protein>
    <recommendedName>
        <fullName evidence="12">Cyclin G associated kinase</fullName>
    </recommendedName>
</protein>
<gene>
    <name evidence="10" type="ORF">QYF61_018638</name>
</gene>
<dbReference type="Gene3D" id="1.10.510.10">
    <property type="entry name" value="Transferase(Phosphotransferase) domain 1"/>
    <property type="match status" value="2"/>
</dbReference>
<reference evidence="10 11" key="1">
    <citation type="journal article" date="2023" name="J. Hered.">
        <title>Chromosome-level genome of the wood stork (Mycteria americana) provides insight into avian chromosome evolution.</title>
        <authorList>
            <person name="Flamio R. Jr."/>
            <person name="Ramstad K.M."/>
        </authorList>
    </citation>
    <scope>NUCLEOTIDE SEQUENCE [LARGE SCALE GENOMIC DNA]</scope>
    <source>
        <strain evidence="10">JAX WOST 10</strain>
    </source>
</reference>
<evidence type="ECO:0000256" key="2">
    <source>
        <dbReference type="ARBA" id="ARBA00005490"/>
    </source>
</evidence>
<dbReference type="CDD" id="cd14036">
    <property type="entry name" value="STKc_GAK"/>
    <property type="match status" value="1"/>
</dbReference>
<evidence type="ECO:0008006" key="12">
    <source>
        <dbReference type="Google" id="ProtNLM"/>
    </source>
</evidence>
<evidence type="ECO:0000259" key="9">
    <source>
        <dbReference type="PROSITE" id="PS51182"/>
    </source>
</evidence>
<dbReference type="SUPFAM" id="SSF52799">
    <property type="entry name" value="(Phosphotyrosine protein) phosphatases II"/>
    <property type="match status" value="1"/>
</dbReference>
<dbReference type="InterPro" id="IPR036869">
    <property type="entry name" value="J_dom_sf"/>
</dbReference>
<evidence type="ECO:0000313" key="11">
    <source>
        <dbReference type="Proteomes" id="UP001333110"/>
    </source>
</evidence>
<evidence type="ECO:0000256" key="1">
    <source>
        <dbReference type="ARBA" id="ARBA00004132"/>
    </source>
</evidence>
<dbReference type="GO" id="GO:0005524">
    <property type="term" value="F:ATP binding"/>
    <property type="evidence" value="ECO:0007669"/>
    <property type="project" value="InterPro"/>
</dbReference>
<dbReference type="GO" id="GO:0030276">
    <property type="term" value="F:clathrin binding"/>
    <property type="evidence" value="ECO:0007669"/>
    <property type="project" value="TreeGrafter"/>
</dbReference>
<dbReference type="Pfam" id="PF00078">
    <property type="entry name" value="RVT_1"/>
    <property type="match status" value="1"/>
</dbReference>
<dbReference type="Gene3D" id="1.10.287.110">
    <property type="entry name" value="DnaJ domain"/>
    <property type="match status" value="1"/>
</dbReference>
<dbReference type="CDD" id="cd06257">
    <property type="entry name" value="DnaJ"/>
    <property type="match status" value="1"/>
</dbReference>
<dbReference type="InterPro" id="IPR014020">
    <property type="entry name" value="Tensin_C2-dom"/>
</dbReference>
<dbReference type="InterPro" id="IPR000477">
    <property type="entry name" value="RT_dom"/>
</dbReference>
<evidence type="ECO:0000256" key="3">
    <source>
        <dbReference type="ARBA" id="ARBA00022553"/>
    </source>
</evidence>
<dbReference type="FunFam" id="3.90.190.10:FF:000008">
    <property type="entry name" value="putative tyrosine-protein phosphatase auxilin isoform X2"/>
    <property type="match status" value="1"/>
</dbReference>
<dbReference type="SUPFAM" id="SSF46565">
    <property type="entry name" value="Chaperone J-domain"/>
    <property type="match status" value="1"/>
</dbReference>
<dbReference type="FunFam" id="2.60.40.1110:FF:000001">
    <property type="entry name" value="cyclin-G-associated kinase isoform X2"/>
    <property type="match status" value="1"/>
</dbReference>
<keyword evidence="4" id="KW-0968">Cytoplasmic vesicle</keyword>
<feature type="region of interest" description="Disordered" evidence="5">
    <location>
        <begin position="1091"/>
        <end position="1124"/>
    </location>
</feature>
<accession>A0AAN7RU65</accession>
<feature type="compositionally biased region" description="Low complexity" evidence="5">
    <location>
        <begin position="1653"/>
        <end position="1671"/>
    </location>
</feature>
<keyword evidence="3" id="KW-0597">Phosphoprotein</keyword>
<dbReference type="PROSITE" id="PS50076">
    <property type="entry name" value="DNAJ_2"/>
    <property type="match status" value="1"/>
</dbReference>
<evidence type="ECO:0000259" key="7">
    <source>
        <dbReference type="PROSITE" id="PS50076"/>
    </source>
</evidence>
<dbReference type="InterPro" id="IPR035892">
    <property type="entry name" value="C2_domain_sf"/>
</dbReference>
<comment type="caution">
    <text evidence="10">The sequence shown here is derived from an EMBL/GenBank/DDBJ whole genome shotgun (WGS) entry which is preliminary data.</text>
</comment>
<feature type="compositionally biased region" description="Polar residues" evidence="5">
    <location>
        <begin position="1091"/>
        <end position="1105"/>
    </location>
</feature>
<dbReference type="InterPro" id="IPR008271">
    <property type="entry name" value="Ser/Thr_kinase_AS"/>
</dbReference>
<evidence type="ECO:0000259" key="6">
    <source>
        <dbReference type="PROSITE" id="PS50011"/>
    </source>
</evidence>
<dbReference type="Proteomes" id="UP001333110">
    <property type="component" value="Unassembled WGS sequence"/>
</dbReference>
<evidence type="ECO:0000256" key="5">
    <source>
        <dbReference type="SAM" id="MobiDB-lite"/>
    </source>
</evidence>
<feature type="region of interest" description="Disordered" evidence="5">
    <location>
        <begin position="895"/>
        <end position="991"/>
    </location>
</feature>
<dbReference type="InterPro" id="IPR029021">
    <property type="entry name" value="Prot-tyrosine_phosphatase-like"/>
</dbReference>
<dbReference type="Gene3D" id="3.90.190.10">
    <property type="entry name" value="Protein tyrosine phosphatase superfamily"/>
    <property type="match status" value="1"/>
</dbReference>
<keyword evidence="11" id="KW-1185">Reference proteome</keyword>
<dbReference type="SUPFAM" id="SSF49562">
    <property type="entry name" value="C2 domain (Calcium/lipid-binding domain, CaLB)"/>
    <property type="match status" value="1"/>
</dbReference>
<evidence type="ECO:0000256" key="4">
    <source>
        <dbReference type="ARBA" id="ARBA00023329"/>
    </source>
</evidence>
<dbReference type="InterPro" id="IPR000719">
    <property type="entry name" value="Prot_kinase_dom"/>
</dbReference>
<dbReference type="GO" id="GO:0004672">
    <property type="term" value="F:protein kinase activity"/>
    <property type="evidence" value="ECO:0007669"/>
    <property type="project" value="InterPro"/>
</dbReference>
<feature type="domain" description="Protein kinase" evidence="6">
    <location>
        <begin position="72"/>
        <end position="456"/>
    </location>
</feature>
<dbReference type="SMART" id="SM00271">
    <property type="entry name" value="DnaJ"/>
    <property type="match status" value="1"/>
</dbReference>
<dbReference type="PROSITE" id="PS00108">
    <property type="entry name" value="PROTEIN_KINASE_ST"/>
    <property type="match status" value="1"/>
</dbReference>
<feature type="compositionally biased region" description="Acidic residues" evidence="5">
    <location>
        <begin position="972"/>
        <end position="983"/>
    </location>
</feature>
<proteinExistence type="inferred from homology"/>
<feature type="compositionally biased region" description="Low complexity" evidence="5">
    <location>
        <begin position="908"/>
        <end position="936"/>
    </location>
</feature>
<dbReference type="FunFam" id="1.10.287.110:FF:000002">
    <property type="entry name" value="putative tyrosine-protein phosphatase auxilin isoform X2"/>
    <property type="match status" value="1"/>
</dbReference>
<name>A0AAN7RU65_MYCAM</name>
<dbReference type="SUPFAM" id="SSF56112">
    <property type="entry name" value="Protein kinase-like (PK-like)"/>
    <property type="match status" value="2"/>
</dbReference>
<dbReference type="Pfam" id="PF10409">
    <property type="entry name" value="PTEN_C2"/>
    <property type="match status" value="1"/>
</dbReference>
<dbReference type="InterPro" id="IPR001623">
    <property type="entry name" value="DnaJ_domain"/>
</dbReference>
<feature type="domain" description="Phosphatase tensin-type" evidence="8">
    <location>
        <begin position="545"/>
        <end position="712"/>
    </location>
</feature>
<dbReference type="InterPro" id="IPR011009">
    <property type="entry name" value="Kinase-like_dom_sf"/>
</dbReference>
<dbReference type="GO" id="GO:0072583">
    <property type="term" value="P:clathrin-dependent endocytosis"/>
    <property type="evidence" value="ECO:0007669"/>
    <property type="project" value="TreeGrafter"/>
</dbReference>
<dbReference type="SMART" id="SM01326">
    <property type="entry name" value="PTEN_C2"/>
    <property type="match status" value="1"/>
</dbReference>
<dbReference type="PROSITE" id="PS51181">
    <property type="entry name" value="PPASE_TENSIN"/>
    <property type="match status" value="1"/>
</dbReference>
<dbReference type="Gene3D" id="2.60.40.1110">
    <property type="match status" value="1"/>
</dbReference>
<sequence>MSLFQSALDFLAGPGSLGAASRDQNDFVGQTVEMGDMKLRIKRVIAEEKHLNLCISSVRLKIFIYLNVEIKTDFMCVLLVGGFAFVYEAQDLGSGKDYALKRLLSNEEEKNKAIIQEVCFMKKLSGHPNIVQFCSAASIGKEESDTGQGEFLLLTELCKGQLVEFLKKAESKGPISCDTVLKIFYQTCRAVQHMHKQKPPIIHRDLKVENLLISNQGTIKLCDFGSATTIAYYPDYNWSAQKRALVEEEITRNTTPMYRTPEMIDLYSNFPIGEKQDIWVAKKANGILACIRNSVASRTREVIVPLYSALVRPHLEYCVQFWAPHYQKDLEVLEHVQRRAVKLVKGLENKSYEEWLRELGLFSLEKRRLRGDLIALFSYLKGGCREALGCILYLLCFRQHPFEDGAKLRIVNGKYVIPQNDTRYSVFHDLIRSTLKVNPEERLSITELVNQLQEIAAARNVNPKSPITELLEQNGGYGNNAQPRTFVTSVSQSSKPAGQLNNMYNAGLTVAECDQTYGGFFDILRGGTERFFTNIKDTSSKVIQSVANYAKGDLDISYITSRIAVMSFPAEGVESAIKNNIEDVRLCLDSKHPGHYAVYNLSPRTYRSSRFHNRVSECGWPARRAPNLQNLYSICKNMHLWLKQDQKNVCIVHCLDGRAASAVVVCSFLCFCRLFTTAEAAVYMFSMKRCPPGIWPSHKRYIEYMCDMMAEEPIIPHSKPILVRSIVMTPVPLFSKQRNGCRPFCEVYVGDERITTTSQEYDKMKEFKIEDGKAVIPLGVTVQGDVLIVIYHARSTLGGRLQAKMASMKMFQIQFHTGFVPRNATTVKFAKYDLDACDIQEKYPDLFQVNLEVEVEPRDRPSCEQPPWDNMNIKGLNPKILFSTREEQQEILSKFGKPELPRQPGSTAQYEAEASQLEQSSESAPTETESPHSSSTDANNFFHSLDWKEGKSPESGIEDSSSKNDHVQLSDDREESDPSDEEFPTFPGEESAVIVDEKDSLTPEGKLLFEANFEAPSAPLKKSLPEENVDLLGLDSDISLEQKQPISEINSSSSNADLLNNLFVGNASQISEEPTGDLLGQGTDFFFSSQSPCPAATQGTSSGAAMSSADPFDPFTMSSSSENQALSGPDLFGDFLNPSSTSTASTFPSTHSSLPPSSSSDFLNLGKCASGVCLKFLLLCVFVFQLSEVRNGGITSSPQRVVVNGVYSSWRPVTSGVPQGSVLGPVLFNIFINDVDERIECTLSKFADDTKLCGSVDLLEGRKALQRDLDRLDRWAEVNCMRFNKAKCKVLHLGHSNPMQRYRLGEEWLESCLAEKGLGVFVDSRLNMSQQCAQAAKKANGILACIRNSVASRTREVIVPLYSALVRPHLEYCVQFWAPHYKRDIEVLERVQRRATKLVKGLEQKSYEERLRELGLFSLETRRLRGDLIALYNYLKGGCREVRVGLFSQVTSDRTRGNGLKLRQGRFRLDIRKFFFTERVIKHWSRLPREVVESPSLEIGLSSVSKELCLDLHWFTALWLRIINMRIKEEHKGQADFFYSAGNLTPEPPKIPSSTSHPDLLGGWDSWADSSATSNVASPQLKPLFEGQAFTTGSQSSVSSGLSFTQAKSQNFDPFADLANLGSGLPGSSSGGLSSSGFGQKTAPFQKLGNQWQKSTKPQSTSWQSQTKSSTAAKPNYTVNFSVIGGREERGVRTPSFGQKPKVSENDFEDLLSNQGFSAKSDKKGPKTIAEMRKQEMSKDMDPLKLKILEWIEGKERNIRALISTLHTVLWEGENKWKPVSMADLVTPEQVKKYYRKAVLVVHPDKATGQPYEQYAKMIFMELNDAWSEFENQGSKSLF</sequence>
<feature type="domain" description="C2 tensin-type" evidence="9">
    <location>
        <begin position="718"/>
        <end position="856"/>
    </location>
</feature>
<dbReference type="PROSITE" id="PS51182">
    <property type="entry name" value="C2_TENSIN"/>
    <property type="match status" value="1"/>
</dbReference>
<comment type="subcellular location">
    <subcellularLocation>
        <location evidence="1">Cytoplasmic vesicle</location>
        <location evidence="1">Clathrin-coated vesicle</location>
    </subcellularLocation>
</comment>
<dbReference type="SMART" id="SM00220">
    <property type="entry name" value="S_TKc"/>
    <property type="match status" value="1"/>
</dbReference>
<feature type="domain" description="J" evidence="7">
    <location>
        <begin position="1775"/>
        <end position="1839"/>
    </location>
</feature>
<feature type="compositionally biased region" description="Basic and acidic residues" evidence="5">
    <location>
        <begin position="960"/>
        <end position="971"/>
    </location>
</feature>
<comment type="similarity">
    <text evidence="2">Belongs to the protein kinase superfamily. AGC Ser/Thr protein kinase family. PKC subfamily.</text>
</comment>
<evidence type="ECO:0000259" key="8">
    <source>
        <dbReference type="PROSITE" id="PS51181"/>
    </source>
</evidence>
<dbReference type="CDD" id="cd14564">
    <property type="entry name" value="PTP_GAK"/>
    <property type="match status" value="1"/>
</dbReference>
<dbReference type="PROSITE" id="PS50011">
    <property type="entry name" value="PROTEIN_KINASE_DOM"/>
    <property type="match status" value="1"/>
</dbReference>
<organism evidence="10 11">
    <name type="scientific">Mycteria americana</name>
    <name type="common">Wood stork</name>
    <dbReference type="NCBI Taxonomy" id="33587"/>
    <lineage>
        <taxon>Eukaryota</taxon>
        <taxon>Metazoa</taxon>
        <taxon>Chordata</taxon>
        <taxon>Craniata</taxon>
        <taxon>Vertebrata</taxon>
        <taxon>Euteleostomi</taxon>
        <taxon>Archelosauria</taxon>
        <taxon>Archosauria</taxon>
        <taxon>Dinosauria</taxon>
        <taxon>Saurischia</taxon>
        <taxon>Theropoda</taxon>
        <taxon>Coelurosauria</taxon>
        <taxon>Aves</taxon>
        <taxon>Neognathae</taxon>
        <taxon>Neoaves</taxon>
        <taxon>Aequornithes</taxon>
        <taxon>Ciconiiformes</taxon>
        <taxon>Ciconiidae</taxon>
        <taxon>Mycteria</taxon>
    </lineage>
</organism>
<dbReference type="Pfam" id="PF00069">
    <property type="entry name" value="Pkinase"/>
    <property type="match status" value="1"/>
</dbReference>
<dbReference type="PANTHER" id="PTHR23172">
    <property type="entry name" value="AUXILIN/CYCLIN G-ASSOCIATED KINASE-RELATED"/>
    <property type="match status" value="1"/>
</dbReference>
<feature type="region of interest" description="Disordered" evidence="5">
    <location>
        <begin position="1649"/>
        <end position="1672"/>
    </location>
</feature>
<dbReference type="EMBL" id="JAUNZN010000009">
    <property type="protein sequence ID" value="KAK4816590.1"/>
    <property type="molecule type" value="Genomic_DNA"/>
</dbReference>
<dbReference type="GO" id="GO:0072318">
    <property type="term" value="P:clathrin coat disassembly"/>
    <property type="evidence" value="ECO:0007669"/>
    <property type="project" value="TreeGrafter"/>
</dbReference>